<organism evidence="3 4">
    <name type="scientific">Plectus sambesii</name>
    <dbReference type="NCBI Taxonomy" id="2011161"/>
    <lineage>
        <taxon>Eukaryota</taxon>
        <taxon>Metazoa</taxon>
        <taxon>Ecdysozoa</taxon>
        <taxon>Nematoda</taxon>
        <taxon>Chromadorea</taxon>
        <taxon>Plectida</taxon>
        <taxon>Plectina</taxon>
        <taxon>Plectoidea</taxon>
        <taxon>Plectidae</taxon>
        <taxon>Plectus</taxon>
    </lineage>
</organism>
<dbReference type="SUPFAM" id="SSF53850">
    <property type="entry name" value="Periplasmic binding protein-like II"/>
    <property type="match status" value="1"/>
</dbReference>
<feature type="transmembrane region" description="Helical" evidence="1">
    <location>
        <begin position="393"/>
        <end position="414"/>
    </location>
</feature>
<name>A0A914WFB8_9BILA</name>
<protein>
    <submittedName>
        <fullName evidence="4">Solute-binding protein family 3/N-terminal domain-containing protein</fullName>
    </submittedName>
</protein>
<keyword evidence="1" id="KW-1133">Transmembrane helix</keyword>
<feature type="transmembrane region" description="Helical" evidence="1">
    <location>
        <begin position="193"/>
        <end position="214"/>
    </location>
</feature>
<dbReference type="InterPro" id="IPR040128">
    <property type="entry name" value="T25E4.2-like"/>
</dbReference>
<dbReference type="Proteomes" id="UP000887566">
    <property type="component" value="Unplaced"/>
</dbReference>
<dbReference type="AlphaFoldDB" id="A0A914WFB8"/>
<reference evidence="4" key="1">
    <citation type="submission" date="2022-11" db="UniProtKB">
        <authorList>
            <consortium name="WormBaseParasite"/>
        </authorList>
    </citation>
    <scope>IDENTIFICATION</scope>
</reference>
<evidence type="ECO:0000313" key="3">
    <source>
        <dbReference type="Proteomes" id="UP000887566"/>
    </source>
</evidence>
<sequence length="425" mass="48442">MKEPPLLRIGVFRSIASAEQEEAINCFEKLPKSPCAQPGFEVEIIDAVFKVLNWNYTWVIADELGSVSGPSGTGLIGMVHRGEVDIGASTMRSLPDRMNLVDFAYPIWYYKQVLILATPQAYSYKDFIFTPFDTVVWLLLAVSVLLCVLVDWTIHCSLILRDRSVKQRVFASIVSLQNYVGMLLRQDANVPRFASCTMIVSFYAFFCLILTNYYESIMTGLLAVPMNRRVPFYGMDTLIPLLETKEKCLVYFYEGYEPMYPESLKARFKASLIGNPIRVSPLATTVLDNIANQSGVYFGSELEDKLPFRVSDNHGPNDFITVRDDSVATTMGSFIFPKNSTHLMKFNNALIEVLPGVNTIKGRYKRQKSYPPAEYMTSVEKITLTLDHLRELFVIWLIGLSLSLLCWLLELYCWRRENKRIMASF</sequence>
<proteinExistence type="predicted"/>
<dbReference type="WBParaSite" id="PSAMB.scaffold405size52690.g5704.t1">
    <property type="protein sequence ID" value="PSAMB.scaffold405size52690.g5704.t1"/>
    <property type="gene ID" value="PSAMB.scaffold405size52690.g5704"/>
</dbReference>
<accession>A0A914WFB8</accession>
<keyword evidence="1" id="KW-0472">Membrane</keyword>
<evidence type="ECO:0000256" key="1">
    <source>
        <dbReference type="SAM" id="Phobius"/>
    </source>
</evidence>
<dbReference type="Gene3D" id="1.10.287.70">
    <property type="match status" value="1"/>
</dbReference>
<keyword evidence="1" id="KW-0812">Transmembrane</keyword>
<evidence type="ECO:0000313" key="4">
    <source>
        <dbReference type="WBParaSite" id="PSAMB.scaffold405size52690.g5704.t1"/>
    </source>
</evidence>
<keyword evidence="3" id="KW-1185">Reference proteome</keyword>
<dbReference type="InterPro" id="IPR001638">
    <property type="entry name" value="Solute-binding_3/MltF_N"/>
</dbReference>
<evidence type="ECO:0000259" key="2">
    <source>
        <dbReference type="Pfam" id="PF00497"/>
    </source>
</evidence>
<dbReference type="PANTHER" id="PTHR22714:SF5">
    <property type="entry name" value="PBPE DOMAIN-CONTAINING PROTEIN"/>
    <property type="match status" value="1"/>
</dbReference>
<dbReference type="Gene3D" id="3.40.190.10">
    <property type="entry name" value="Periplasmic binding protein-like II"/>
    <property type="match status" value="1"/>
</dbReference>
<dbReference type="Pfam" id="PF00497">
    <property type="entry name" value="SBP_bac_3"/>
    <property type="match status" value="1"/>
</dbReference>
<dbReference type="PANTHER" id="PTHR22714">
    <property type="entry name" value="PROTEIN CBG02446-RELATED"/>
    <property type="match status" value="1"/>
</dbReference>
<feature type="domain" description="Solute-binding protein family 3/N-terminal" evidence="2">
    <location>
        <begin position="39"/>
        <end position="353"/>
    </location>
</feature>
<feature type="transmembrane region" description="Helical" evidence="1">
    <location>
        <begin position="135"/>
        <end position="160"/>
    </location>
</feature>